<dbReference type="AlphaFoldDB" id="A0A5M8P2X2"/>
<evidence type="ECO:0000313" key="3">
    <source>
        <dbReference type="Proteomes" id="UP000324575"/>
    </source>
</evidence>
<keyword evidence="1" id="KW-1133">Transmembrane helix</keyword>
<evidence type="ECO:0000256" key="1">
    <source>
        <dbReference type="SAM" id="Phobius"/>
    </source>
</evidence>
<feature type="transmembrane region" description="Helical" evidence="1">
    <location>
        <begin position="184"/>
        <end position="205"/>
    </location>
</feature>
<comment type="caution">
    <text evidence="2">The sequence shown here is derived from an EMBL/GenBank/DDBJ whole genome shotgun (WGS) entry which is preliminary data.</text>
</comment>
<evidence type="ECO:0008006" key="4">
    <source>
        <dbReference type="Google" id="ProtNLM"/>
    </source>
</evidence>
<gene>
    <name evidence="2" type="ORF">EZS26_001117</name>
</gene>
<keyword evidence="1" id="KW-0812">Transmembrane</keyword>
<feature type="transmembrane region" description="Helical" evidence="1">
    <location>
        <begin position="72"/>
        <end position="92"/>
    </location>
</feature>
<feature type="transmembrane region" description="Helical" evidence="1">
    <location>
        <begin position="145"/>
        <end position="172"/>
    </location>
</feature>
<dbReference type="EMBL" id="SNRX01000006">
    <property type="protein sequence ID" value="KAA6302610.1"/>
    <property type="molecule type" value="Genomic_DNA"/>
</dbReference>
<feature type="transmembrane region" description="Helical" evidence="1">
    <location>
        <begin position="6"/>
        <end position="23"/>
    </location>
</feature>
<accession>A0A5M8P2X2</accession>
<feature type="transmembrane region" description="Helical" evidence="1">
    <location>
        <begin position="302"/>
        <end position="335"/>
    </location>
</feature>
<reference evidence="2 3" key="1">
    <citation type="submission" date="2019-03" db="EMBL/GenBank/DDBJ databases">
        <title>Single cell metagenomics reveals metabolic interactions within the superorganism composed of flagellate Streblomastix strix and complex community of Bacteroidetes bacteria on its surface.</title>
        <authorList>
            <person name="Treitli S.C."/>
            <person name="Kolisko M."/>
            <person name="Husnik F."/>
            <person name="Keeling P."/>
            <person name="Hampl V."/>
        </authorList>
    </citation>
    <scope>NUCLEOTIDE SEQUENCE [LARGE SCALE GENOMIC DNA]</scope>
    <source>
        <strain evidence="2">St1</strain>
    </source>
</reference>
<feature type="transmembrane region" description="Helical" evidence="1">
    <location>
        <begin position="341"/>
        <end position="360"/>
    </location>
</feature>
<feature type="transmembrane region" description="Helical" evidence="1">
    <location>
        <begin position="104"/>
        <end position="125"/>
    </location>
</feature>
<feature type="transmembrane region" description="Helical" evidence="1">
    <location>
        <begin position="50"/>
        <end position="66"/>
    </location>
</feature>
<sequence length="479" mass="54339">MEQKKLSTDFVVIATLGLLYIFLPSINPSGDTLAYACSVRDGRELFMPHHLLYNALYFLIAKLFVVTHTLELIAFMNALFAVGCLLFANAILSKFVEKGTRLSAIIFLGFCFGFLRYATTGETYIVPLFFSLWASYCSLLRKKAFLTGLIAAAACLFHQVHVFWWLGLLFFVVATGKDNRLRRFLEYGIASCIVPVAYLLAFYLINNDSASVFEFVAHDFVHNSNVSVGFNPKALLLTPINFVRTFIQVHGYMFVLLQKFWFLIGLLLCSAALLIIGCFRLKHSRKKGNVGAFELQFARTHLVIFGMQLLFAFLSVGNAEFMVMLPFALLVYVFIRYKIRPVAVYLLTAGLVIWNLMFGLMPYRFLEVTPDPAISRYVAQHPDRVYYLTDRQTVEARLKYAFPHKTFRIYGVKAHFDTGLDTLLQENSSVTTDVLTPKALSRASFVQSAKNLSDYQILNQDTIPFDLGIAVISRVHLFN</sequence>
<feature type="transmembrane region" description="Helical" evidence="1">
    <location>
        <begin position="260"/>
        <end position="281"/>
    </location>
</feature>
<organism evidence="2 3">
    <name type="scientific">Candidatus Ordinivivax streblomastigis</name>
    <dbReference type="NCBI Taxonomy" id="2540710"/>
    <lineage>
        <taxon>Bacteria</taxon>
        <taxon>Pseudomonadati</taxon>
        <taxon>Bacteroidota</taxon>
        <taxon>Bacteroidia</taxon>
        <taxon>Bacteroidales</taxon>
        <taxon>Candidatus Ordinivivax</taxon>
    </lineage>
</organism>
<evidence type="ECO:0000313" key="2">
    <source>
        <dbReference type="EMBL" id="KAA6302610.1"/>
    </source>
</evidence>
<proteinExistence type="predicted"/>
<dbReference type="Proteomes" id="UP000324575">
    <property type="component" value="Unassembled WGS sequence"/>
</dbReference>
<name>A0A5M8P2X2_9BACT</name>
<keyword evidence="1" id="KW-0472">Membrane</keyword>
<protein>
    <recommendedName>
        <fullName evidence="4">Glycosyltransferase RgtA/B/C/D-like domain-containing protein</fullName>
    </recommendedName>
</protein>